<evidence type="ECO:0000313" key="3">
    <source>
        <dbReference type="Proteomes" id="UP000279306"/>
    </source>
</evidence>
<dbReference type="Proteomes" id="UP000279306">
    <property type="component" value="Chromosome"/>
</dbReference>
<evidence type="ECO:0000313" key="2">
    <source>
        <dbReference type="EMBL" id="VEG51116.1"/>
    </source>
</evidence>
<reference evidence="2 3" key="1">
    <citation type="submission" date="2018-12" db="EMBL/GenBank/DDBJ databases">
        <authorList>
            <consortium name="Pathogen Informatics"/>
        </authorList>
    </citation>
    <scope>NUCLEOTIDE SEQUENCE [LARGE SCALE GENOMIC DNA]</scope>
    <source>
        <strain evidence="2 3">NCTC10437</strain>
    </source>
</reference>
<proteinExistence type="predicted"/>
<dbReference type="InterPro" id="IPR027417">
    <property type="entry name" value="P-loop_NTPase"/>
</dbReference>
<keyword evidence="3" id="KW-1185">Reference proteome</keyword>
<dbReference type="RefSeq" id="WP_232786799.1">
    <property type="nucleotide sequence ID" value="NZ_CVQQ01000007.1"/>
</dbReference>
<organism evidence="2 3">
    <name type="scientific">Mycolicibacterium aurum</name>
    <name type="common">Mycobacterium aurum</name>
    <dbReference type="NCBI Taxonomy" id="1791"/>
    <lineage>
        <taxon>Bacteria</taxon>
        <taxon>Bacillati</taxon>
        <taxon>Actinomycetota</taxon>
        <taxon>Actinomycetes</taxon>
        <taxon>Mycobacteriales</taxon>
        <taxon>Mycobacteriaceae</taxon>
        <taxon>Mycolicibacterium</taxon>
    </lineage>
</organism>
<accession>A0A448IF50</accession>
<gene>
    <name evidence="2" type="ORF">NCTC10437_00222</name>
</gene>
<feature type="transmembrane region" description="Helical" evidence="1">
    <location>
        <begin position="279"/>
        <end position="300"/>
    </location>
</feature>
<dbReference type="SUPFAM" id="SSF52540">
    <property type="entry name" value="P-loop containing nucleoside triphosphate hydrolases"/>
    <property type="match status" value="1"/>
</dbReference>
<dbReference type="EMBL" id="LR134356">
    <property type="protein sequence ID" value="VEG51116.1"/>
    <property type="molecule type" value="Genomic_DNA"/>
</dbReference>
<dbReference type="KEGG" id="mauu:NCTC10437_00222"/>
<keyword evidence="1" id="KW-0812">Transmembrane</keyword>
<dbReference type="AlphaFoldDB" id="A0A448IF50"/>
<dbReference type="STRING" id="1791.GCA_001049355_02733"/>
<sequence>MTGTCGATPDAGRVVLVTGPPRAGVTAMVTELRRRMPSHRFAESADTAVEGPDAAVFVVSAVAPMTESDCASADLVAETTDAVIAVVSKIDDHRDWHRVLAADRELLGGHGARLRRVPWVGAAPAPRLGEPHVDELVDLLDAQLRDPTLDERNRLRAAESHICRLRAGRERLVLRRRLAAPERAASSRATVQQARLALTHAARRRCASLRTELLDAAAAARRPEIASFPEQVRRRCAEVSAAVEADLAAHTAEAAEVVAVPPIGAADPPLNSRRLETQLMTVLGAGFGLGVALVVTRVLAGVAPGLSVAALAVGAVVGLATTGWVVRARALLHDRAVLQAWVGDMVVAVRAAAEERVATGMLTVEAATVAANAAAGAAEDAAIGAQIAALDAEIRALAHPRQGRIGPR</sequence>
<keyword evidence="1" id="KW-1133">Transmembrane helix</keyword>
<name>A0A448IF50_MYCAU</name>
<protein>
    <submittedName>
        <fullName evidence="2">Conserved membrane protein of uncharacterized function</fullName>
    </submittedName>
</protein>
<feature type="transmembrane region" description="Helical" evidence="1">
    <location>
        <begin position="306"/>
        <end position="326"/>
    </location>
</feature>
<keyword evidence="1" id="KW-0472">Membrane</keyword>
<evidence type="ECO:0000256" key="1">
    <source>
        <dbReference type="SAM" id="Phobius"/>
    </source>
</evidence>
<dbReference type="Gene3D" id="3.40.50.300">
    <property type="entry name" value="P-loop containing nucleotide triphosphate hydrolases"/>
    <property type="match status" value="1"/>
</dbReference>